<evidence type="ECO:0000313" key="1">
    <source>
        <dbReference type="EMBL" id="SUZ77738.1"/>
    </source>
</evidence>
<name>A0A381QFH0_9ZZZZ</name>
<accession>A0A381QFH0</accession>
<dbReference type="EMBL" id="UINC01001327">
    <property type="protein sequence ID" value="SUZ77738.1"/>
    <property type="molecule type" value="Genomic_DNA"/>
</dbReference>
<sequence>MMGLAGFMQLRSITEPLPLSHRLERVPGGRRFDTSNAAILNQGGID</sequence>
<proteinExistence type="predicted"/>
<protein>
    <submittedName>
        <fullName evidence="1">Uncharacterized protein</fullName>
    </submittedName>
</protein>
<dbReference type="AlphaFoldDB" id="A0A381QFH0"/>
<gene>
    <name evidence="1" type="ORF">METZ01_LOCUS30592</name>
</gene>
<organism evidence="1">
    <name type="scientific">marine metagenome</name>
    <dbReference type="NCBI Taxonomy" id="408172"/>
    <lineage>
        <taxon>unclassified sequences</taxon>
        <taxon>metagenomes</taxon>
        <taxon>ecological metagenomes</taxon>
    </lineage>
</organism>
<reference evidence="1" key="1">
    <citation type="submission" date="2018-05" db="EMBL/GenBank/DDBJ databases">
        <authorList>
            <person name="Lanie J.A."/>
            <person name="Ng W.-L."/>
            <person name="Kazmierczak K.M."/>
            <person name="Andrzejewski T.M."/>
            <person name="Davidsen T.M."/>
            <person name="Wayne K.J."/>
            <person name="Tettelin H."/>
            <person name="Glass J.I."/>
            <person name="Rusch D."/>
            <person name="Podicherti R."/>
            <person name="Tsui H.-C.T."/>
            <person name="Winkler M.E."/>
        </authorList>
    </citation>
    <scope>NUCLEOTIDE SEQUENCE</scope>
</reference>